<proteinExistence type="predicted"/>
<feature type="transmembrane region" description="Helical" evidence="5">
    <location>
        <begin position="326"/>
        <end position="345"/>
    </location>
</feature>
<sequence>MKLANITLAPTIRKYNKENLVHDVITGLIIMAVSIPISMGYAQIAGLPAVYGLYGSVFPILLFALFSTSPQFVFGVDAAPAALVGSALLGMNIEGGSKEALAVVPVLTFFVAVWLFAFYLMHAGKLVNYISEPVMGGFITGICTTIILMQVPKLMGGSAGTGEFLELAEHIIKAVRQINMPSLVLGSVSLVILLVAKKLVPKFPMAVVLMVLGAVLTNILPMTAWGIKTLDAVETGLPKWNIPDFTVVPIREVITISLSVAVVIMAETLLAENNFAQKNRYRINDNQEILAFAVGNMAAAFTGCCPINGSVSRTAMGEQYQGKTQVMSIVAGLSMLILLLCGTGFIGYLPIPVLTAIVISALLGATEFHLATKLWKVSRTEFFIFAGAFVGVLFLGTINGVLIGIILSFSEMIIRSSKPARGFLGIQPGHRHFRDLNESSQIHAIKDVLIYRFSSNLFFANVQVLQQDIEDALEQKKDTKAVILDASGIGSMDITAAERLGNLYASLKAQGVRFYITEHIAGLNEQMRKLGLGYLIREGCVRRTTHIALKDMGINRPYPLEDGVDNEERSASRKRVDNRVQEFVWAFGSNSEDEIEKQIARQIEQLKKSGDMEKLLHGSWSHMDAFDEDEWLEHLEEHLKEIVNISGKDERTLAARLEEHRQEVHDRIAQEHPELAQRFKERRHRLDEHLKERRPDVYELVISLRDNKKKEE</sequence>
<feature type="transmembrane region" description="Helical" evidence="5">
    <location>
        <begin position="178"/>
        <end position="196"/>
    </location>
</feature>
<reference evidence="7 9" key="1">
    <citation type="submission" date="2015-09" db="EMBL/GenBank/DDBJ databases">
        <authorList>
            <consortium name="Pathogen Informatics"/>
        </authorList>
    </citation>
    <scope>NUCLEOTIDE SEQUENCE [LARGE SCALE GENOMIC DNA]</scope>
    <source>
        <strain evidence="7 9">2789STDY5834962</strain>
    </source>
</reference>
<evidence type="ECO:0000256" key="5">
    <source>
        <dbReference type="SAM" id="Phobius"/>
    </source>
</evidence>
<dbReference type="GO" id="GO:0016020">
    <property type="term" value="C:membrane"/>
    <property type="evidence" value="ECO:0007669"/>
    <property type="project" value="UniProtKB-SubCell"/>
</dbReference>
<dbReference type="Proteomes" id="UP000095727">
    <property type="component" value="Unassembled WGS sequence"/>
</dbReference>
<protein>
    <submittedName>
        <fullName evidence="7">Probable sulfate transporter Rv1739c/MT1781</fullName>
    </submittedName>
    <submittedName>
        <fullName evidence="8">Sodium-independent anion transporter</fullName>
    </submittedName>
</protein>
<name>A0A173S883_9FIRM</name>
<dbReference type="Gene3D" id="3.30.750.24">
    <property type="entry name" value="STAS domain"/>
    <property type="match status" value="1"/>
</dbReference>
<dbReference type="Proteomes" id="UP001145109">
    <property type="component" value="Unassembled WGS sequence"/>
</dbReference>
<evidence type="ECO:0000313" key="7">
    <source>
        <dbReference type="EMBL" id="CUM86714.1"/>
    </source>
</evidence>
<dbReference type="PANTHER" id="PTHR11814">
    <property type="entry name" value="SULFATE TRANSPORTER"/>
    <property type="match status" value="1"/>
</dbReference>
<keyword evidence="3 5" id="KW-1133">Transmembrane helix</keyword>
<feature type="domain" description="STAS" evidence="6">
    <location>
        <begin position="438"/>
        <end position="552"/>
    </location>
</feature>
<dbReference type="GO" id="GO:0055085">
    <property type="term" value="P:transmembrane transport"/>
    <property type="evidence" value="ECO:0007669"/>
    <property type="project" value="InterPro"/>
</dbReference>
<evidence type="ECO:0000313" key="9">
    <source>
        <dbReference type="Proteomes" id="UP000095727"/>
    </source>
</evidence>
<feature type="transmembrane region" description="Helical" evidence="5">
    <location>
        <begin position="72"/>
        <end position="90"/>
    </location>
</feature>
<evidence type="ECO:0000256" key="3">
    <source>
        <dbReference type="ARBA" id="ARBA00022989"/>
    </source>
</evidence>
<evidence type="ECO:0000313" key="8">
    <source>
        <dbReference type="EMBL" id="GLG88046.1"/>
    </source>
</evidence>
<dbReference type="InterPro" id="IPR001902">
    <property type="entry name" value="SLC26A/SulP_fam"/>
</dbReference>
<dbReference type="InterPro" id="IPR011547">
    <property type="entry name" value="SLC26A/SulP_dom"/>
</dbReference>
<accession>A0A173S883</accession>
<reference evidence="8" key="3">
    <citation type="submission" date="2022-11" db="EMBL/GenBank/DDBJ databases">
        <title>Draft genome sequence of Coprococcus comes strain 31264.</title>
        <authorList>
            <person name="Hisatomi A."/>
            <person name="Ohkuma M."/>
            <person name="Sakamoto M."/>
        </authorList>
    </citation>
    <scope>NUCLEOTIDE SEQUENCE</scope>
    <source>
        <strain evidence="8">JCM 31264</strain>
    </source>
</reference>
<evidence type="ECO:0000256" key="1">
    <source>
        <dbReference type="ARBA" id="ARBA00004141"/>
    </source>
</evidence>
<feature type="transmembrane region" description="Helical" evidence="5">
    <location>
        <begin position="203"/>
        <end position="227"/>
    </location>
</feature>
<organism evidence="7 9">
    <name type="scientific">Coprococcus comes</name>
    <dbReference type="NCBI Taxonomy" id="410072"/>
    <lineage>
        <taxon>Bacteria</taxon>
        <taxon>Bacillati</taxon>
        <taxon>Bacillota</taxon>
        <taxon>Clostridia</taxon>
        <taxon>Lachnospirales</taxon>
        <taxon>Lachnospiraceae</taxon>
        <taxon>Coprococcus</taxon>
    </lineage>
</organism>
<feature type="transmembrane region" description="Helical" evidence="5">
    <location>
        <begin position="382"/>
        <end position="409"/>
    </location>
</feature>
<dbReference type="CDD" id="cd07042">
    <property type="entry name" value="STAS_SulP_like_sulfate_transporter"/>
    <property type="match status" value="1"/>
</dbReference>
<dbReference type="Pfam" id="PF01740">
    <property type="entry name" value="STAS"/>
    <property type="match status" value="1"/>
</dbReference>
<keyword evidence="2 5" id="KW-0812">Transmembrane</keyword>
<comment type="subcellular location">
    <subcellularLocation>
        <location evidence="1">Membrane</location>
        <topology evidence="1">Multi-pass membrane protein</topology>
    </subcellularLocation>
</comment>
<dbReference type="AlphaFoldDB" id="A0A173S883"/>
<dbReference type="EMBL" id="BSCI01000017">
    <property type="protein sequence ID" value="GLG88046.1"/>
    <property type="molecule type" value="Genomic_DNA"/>
</dbReference>
<reference evidence="8" key="2">
    <citation type="submission" date="2022-09" db="EMBL/GenBank/DDBJ databases">
        <title>Draft genome sequence of Coprococcus comes strain 31264.</title>
        <authorList>
            <person name="Atsushi H."/>
            <person name="Moriya O."/>
            <person name="Mitsuo S."/>
        </authorList>
    </citation>
    <scope>NUCLEOTIDE SEQUENCE</scope>
    <source>
        <strain evidence="8">JCM 31264</strain>
    </source>
</reference>
<dbReference type="RefSeq" id="WP_055156149.1">
    <property type="nucleotide sequence ID" value="NZ_BSCI01000017.1"/>
</dbReference>
<evidence type="ECO:0000256" key="2">
    <source>
        <dbReference type="ARBA" id="ARBA00022692"/>
    </source>
</evidence>
<feature type="transmembrane region" description="Helical" evidence="5">
    <location>
        <begin position="133"/>
        <end position="151"/>
    </location>
</feature>
<feature type="transmembrane region" description="Helical" evidence="5">
    <location>
        <begin position="45"/>
        <end position="65"/>
    </location>
</feature>
<dbReference type="InterPro" id="IPR036513">
    <property type="entry name" value="STAS_dom_sf"/>
</dbReference>
<dbReference type="Pfam" id="PF00916">
    <property type="entry name" value="Sulfate_transp"/>
    <property type="match status" value="1"/>
</dbReference>
<evidence type="ECO:0000259" key="6">
    <source>
        <dbReference type="PROSITE" id="PS50801"/>
    </source>
</evidence>
<gene>
    <name evidence="8" type="ORF">comes_25930</name>
    <name evidence="7" type="ORF">ERS852574_01212</name>
</gene>
<feature type="transmembrane region" description="Helical" evidence="5">
    <location>
        <begin position="102"/>
        <end position="121"/>
    </location>
</feature>
<feature type="transmembrane region" description="Helical" evidence="5">
    <location>
        <begin position="20"/>
        <end position="39"/>
    </location>
</feature>
<keyword evidence="4 5" id="KW-0472">Membrane</keyword>
<feature type="transmembrane region" description="Helical" evidence="5">
    <location>
        <begin position="247"/>
        <end position="270"/>
    </location>
</feature>
<dbReference type="EMBL" id="CYXR01000007">
    <property type="protein sequence ID" value="CUM86714.1"/>
    <property type="molecule type" value="Genomic_DNA"/>
</dbReference>
<dbReference type="SUPFAM" id="SSF52091">
    <property type="entry name" value="SpoIIaa-like"/>
    <property type="match status" value="1"/>
</dbReference>
<evidence type="ECO:0000256" key="4">
    <source>
        <dbReference type="ARBA" id="ARBA00023136"/>
    </source>
</evidence>
<dbReference type="InterPro" id="IPR002645">
    <property type="entry name" value="STAS_dom"/>
</dbReference>
<dbReference type="PROSITE" id="PS50801">
    <property type="entry name" value="STAS"/>
    <property type="match status" value="1"/>
</dbReference>